<dbReference type="STRING" id="42253.NITMOv2_1398"/>
<reference evidence="2 3" key="1">
    <citation type="journal article" date="2015" name="Proc. Natl. Acad. Sci. U.S.A.">
        <title>Expanded metabolic versatility of ubiquitous nitrite-oxidizing bacteria from the genus Nitrospira.</title>
        <authorList>
            <person name="Koch H."/>
            <person name="Lucker S."/>
            <person name="Albertsen M."/>
            <person name="Kitzinger K."/>
            <person name="Herbold C."/>
            <person name="Spieck E."/>
            <person name="Nielsen P.H."/>
            <person name="Wagner M."/>
            <person name="Daims H."/>
        </authorList>
    </citation>
    <scope>NUCLEOTIDE SEQUENCE [LARGE SCALE GENOMIC DNA]</scope>
    <source>
        <strain evidence="2 3">NSP M-1</strain>
    </source>
</reference>
<dbReference type="AlphaFoldDB" id="A0A0K2GA51"/>
<accession>A0A0K2GA51</accession>
<evidence type="ECO:0000313" key="2">
    <source>
        <dbReference type="EMBL" id="ALA57825.1"/>
    </source>
</evidence>
<keyword evidence="3" id="KW-1185">Reference proteome</keyword>
<dbReference type="EMBL" id="CP011801">
    <property type="protein sequence ID" value="ALA57825.1"/>
    <property type="molecule type" value="Genomic_DNA"/>
</dbReference>
<name>A0A0K2GA51_NITMO</name>
<evidence type="ECO:0000313" key="3">
    <source>
        <dbReference type="Proteomes" id="UP000069205"/>
    </source>
</evidence>
<evidence type="ECO:0000256" key="1">
    <source>
        <dbReference type="SAM" id="MobiDB-lite"/>
    </source>
</evidence>
<dbReference type="KEGG" id="nmv:NITMOv2_1398"/>
<protein>
    <submittedName>
        <fullName evidence="2">Uncharacterized protein</fullName>
    </submittedName>
</protein>
<sequence>MKISTAWGGNKARKRKRPVQRLKIRWDLLGFQPASQDDESPSIEDIRRQVSSLASTGFGQETRLRSVAKKTADRSGPGVGRITGARSRRAK</sequence>
<feature type="region of interest" description="Disordered" evidence="1">
    <location>
        <begin position="54"/>
        <end position="91"/>
    </location>
</feature>
<organism evidence="2 3">
    <name type="scientific">Nitrospira moscoviensis</name>
    <dbReference type="NCBI Taxonomy" id="42253"/>
    <lineage>
        <taxon>Bacteria</taxon>
        <taxon>Pseudomonadati</taxon>
        <taxon>Nitrospirota</taxon>
        <taxon>Nitrospiria</taxon>
        <taxon>Nitrospirales</taxon>
        <taxon>Nitrospiraceae</taxon>
        <taxon>Nitrospira</taxon>
    </lineage>
</organism>
<dbReference type="PATRIC" id="fig|42253.5.peg.1367"/>
<proteinExistence type="predicted"/>
<dbReference type="Proteomes" id="UP000069205">
    <property type="component" value="Chromosome"/>
</dbReference>
<gene>
    <name evidence="2" type="ORF">NITMOv2_1398</name>
</gene>